<reference evidence="7 8" key="2">
    <citation type="submission" date="2018-03" db="EMBL/GenBank/DDBJ databases">
        <authorList>
            <person name="Keele B.F."/>
        </authorList>
    </citation>
    <scope>NUCLEOTIDE SEQUENCE [LARGE SCALE GENOMIC DNA]</scope>
    <source>
        <strain evidence="7 8">CCALA 016</strain>
    </source>
</reference>
<comment type="caution">
    <text evidence="7">The sequence shown here is derived from an EMBL/GenBank/DDBJ whole genome shotgun (WGS) entry which is preliminary data.</text>
</comment>
<dbReference type="Proteomes" id="UP000239001">
    <property type="component" value="Unassembled WGS sequence"/>
</dbReference>
<keyword evidence="5" id="KW-0732">Signal</keyword>
<organism evidence="7 8">
    <name type="scientific">Aphanothece hegewaldii CCALA 016</name>
    <dbReference type="NCBI Taxonomy" id="2107694"/>
    <lineage>
        <taxon>Bacteria</taxon>
        <taxon>Bacillati</taxon>
        <taxon>Cyanobacteriota</taxon>
        <taxon>Cyanophyceae</taxon>
        <taxon>Oscillatoriophycideae</taxon>
        <taxon>Chroococcales</taxon>
        <taxon>Aphanothecaceae</taxon>
        <taxon>Aphanothece</taxon>
    </lineage>
</organism>
<dbReference type="InterPro" id="IPR008613">
    <property type="entry name" value="Excalibur_Ca-bd_domain"/>
</dbReference>
<keyword evidence="3" id="KW-0378">Hydrolase</keyword>
<dbReference type="PANTHER" id="PTHR12302">
    <property type="entry name" value="EBNA2 BINDING PROTEIN P100"/>
    <property type="match status" value="1"/>
</dbReference>
<dbReference type="InterPro" id="IPR002071">
    <property type="entry name" value="Thermonucl_AS"/>
</dbReference>
<evidence type="ECO:0000256" key="5">
    <source>
        <dbReference type="SAM" id="SignalP"/>
    </source>
</evidence>
<dbReference type="PROSITE" id="PS01123">
    <property type="entry name" value="TNASE_1"/>
    <property type="match status" value="1"/>
</dbReference>
<feature type="compositionally biased region" description="Low complexity" evidence="4">
    <location>
        <begin position="168"/>
        <end position="182"/>
    </location>
</feature>
<dbReference type="Pfam" id="PF00565">
    <property type="entry name" value="SNase"/>
    <property type="match status" value="1"/>
</dbReference>
<evidence type="ECO:0000256" key="1">
    <source>
        <dbReference type="ARBA" id="ARBA00022722"/>
    </source>
</evidence>
<reference evidence="7 8" key="1">
    <citation type="submission" date="2018-03" db="EMBL/GenBank/DDBJ databases">
        <title>The ancient ancestry and fast evolution of plastids.</title>
        <authorList>
            <person name="Moore K.R."/>
            <person name="Magnabosco C."/>
            <person name="Momper L."/>
            <person name="Gold D.A."/>
            <person name="Bosak T."/>
            <person name="Fournier G.P."/>
        </authorList>
    </citation>
    <scope>NUCLEOTIDE SEQUENCE [LARGE SCALE GENOMIC DNA]</scope>
    <source>
        <strain evidence="7 8">CCALA 016</strain>
    </source>
</reference>
<dbReference type="Gene3D" id="2.40.50.90">
    <property type="match status" value="1"/>
</dbReference>
<proteinExistence type="predicted"/>
<dbReference type="GO" id="GO:0003676">
    <property type="term" value="F:nucleic acid binding"/>
    <property type="evidence" value="ECO:0007669"/>
    <property type="project" value="InterPro"/>
</dbReference>
<evidence type="ECO:0000256" key="2">
    <source>
        <dbReference type="ARBA" id="ARBA00022759"/>
    </source>
</evidence>
<evidence type="ECO:0000256" key="3">
    <source>
        <dbReference type="ARBA" id="ARBA00022801"/>
    </source>
</evidence>
<dbReference type="EMBL" id="PXOH01000028">
    <property type="protein sequence ID" value="PSF33908.1"/>
    <property type="molecule type" value="Genomic_DNA"/>
</dbReference>
<dbReference type="PROSITE" id="PS01284">
    <property type="entry name" value="TNASE_2"/>
    <property type="match status" value="1"/>
</dbReference>
<dbReference type="PROSITE" id="PS50830">
    <property type="entry name" value="TNASE_3"/>
    <property type="match status" value="1"/>
</dbReference>
<dbReference type="PANTHER" id="PTHR12302:SF3">
    <property type="entry name" value="SERINE_THREONINE-PROTEIN KINASE 31"/>
    <property type="match status" value="1"/>
</dbReference>
<gene>
    <name evidence="7" type="ORF">C7H19_19500</name>
</gene>
<dbReference type="OrthoDB" id="465137at2"/>
<dbReference type="SMART" id="SM00318">
    <property type="entry name" value="SNc"/>
    <property type="match status" value="1"/>
</dbReference>
<feature type="chain" id="PRO_5015573853" evidence="5">
    <location>
        <begin position="25"/>
        <end position="235"/>
    </location>
</feature>
<evidence type="ECO:0000256" key="4">
    <source>
        <dbReference type="SAM" id="MobiDB-lite"/>
    </source>
</evidence>
<feature type="domain" description="TNase-like" evidence="6">
    <location>
        <begin position="25"/>
        <end position="152"/>
    </location>
</feature>
<dbReference type="InterPro" id="IPR035437">
    <property type="entry name" value="SNase_OB-fold_sf"/>
</dbReference>
<evidence type="ECO:0000259" key="6">
    <source>
        <dbReference type="PROSITE" id="PS50830"/>
    </source>
</evidence>
<dbReference type="GO" id="GO:0004519">
    <property type="term" value="F:endonuclease activity"/>
    <property type="evidence" value="ECO:0007669"/>
    <property type="project" value="UniProtKB-KW"/>
</dbReference>
<feature type="signal peptide" evidence="5">
    <location>
        <begin position="1"/>
        <end position="24"/>
    </location>
</feature>
<dbReference type="Pfam" id="PF05901">
    <property type="entry name" value="Excalibur"/>
    <property type="match status" value="1"/>
</dbReference>
<dbReference type="SUPFAM" id="SSF50199">
    <property type="entry name" value="Staphylococcal nuclease"/>
    <property type="match status" value="1"/>
</dbReference>
<protein>
    <submittedName>
        <fullName evidence="7">Micrococcal nuclease-like nuclease</fullName>
    </submittedName>
</protein>
<sequence length="235" mass="25920">MNRINLIVSSIISVILILENVAQAQSLTGKVVSVGDGDTLRVNTNQATLTVRLACIDAPEMSQKPYGEAAAKRLGQLLPSGATVTLNVVDTDRYGRSVAKVYQGDRSINLTMVQEGQAVVYHQYLNNCKDLKDNLLVAENSARARKLAFWSQNNPVMPWDWRRSKRASQPTPTRQSTQQIPRKPTSSNLPACVNSDCNCSDFRTQAEAQRVLEAFPNDRFRLDGDKDGVACEALP</sequence>
<keyword evidence="2" id="KW-0255">Endonuclease</keyword>
<keyword evidence="1" id="KW-0540">Nuclease</keyword>
<dbReference type="RefSeq" id="WP_106458594.1">
    <property type="nucleotide sequence ID" value="NZ_PXOH01000028.1"/>
</dbReference>
<dbReference type="InterPro" id="IPR016071">
    <property type="entry name" value="Staphylococal_nuclease_OB-fold"/>
</dbReference>
<feature type="region of interest" description="Disordered" evidence="4">
    <location>
        <begin position="160"/>
        <end position="187"/>
    </location>
</feature>
<accession>A0A2T1LTG0</accession>
<name>A0A2T1LTG0_9CHRO</name>
<dbReference type="AlphaFoldDB" id="A0A2T1LTG0"/>
<keyword evidence="8" id="KW-1185">Reference proteome</keyword>
<dbReference type="SMART" id="SM00894">
    <property type="entry name" value="Excalibur"/>
    <property type="match status" value="1"/>
</dbReference>
<dbReference type="GO" id="GO:0016787">
    <property type="term" value="F:hydrolase activity"/>
    <property type="evidence" value="ECO:0007669"/>
    <property type="project" value="UniProtKB-KW"/>
</dbReference>
<evidence type="ECO:0000313" key="8">
    <source>
        <dbReference type="Proteomes" id="UP000239001"/>
    </source>
</evidence>
<evidence type="ECO:0000313" key="7">
    <source>
        <dbReference type="EMBL" id="PSF33908.1"/>
    </source>
</evidence>